<evidence type="ECO:0008006" key="4">
    <source>
        <dbReference type="Google" id="ProtNLM"/>
    </source>
</evidence>
<dbReference type="Proteomes" id="UP000233556">
    <property type="component" value="Unassembled WGS sequence"/>
</dbReference>
<reference evidence="3" key="1">
    <citation type="submission" date="2017-11" db="EMBL/GenBank/DDBJ databases">
        <authorList>
            <person name="Lima N.C."/>
            <person name="Parody-Merino A.M."/>
            <person name="Battley P.F."/>
            <person name="Fidler A.E."/>
            <person name="Prosdocimi F."/>
        </authorList>
    </citation>
    <scope>NUCLEOTIDE SEQUENCE [LARGE SCALE GENOMIC DNA]</scope>
</reference>
<dbReference type="PANTHER" id="PTHR33332">
    <property type="entry name" value="REVERSE TRANSCRIPTASE DOMAIN-CONTAINING PROTEIN"/>
    <property type="match status" value="1"/>
</dbReference>
<reference evidence="3" key="2">
    <citation type="submission" date="2017-12" db="EMBL/GenBank/DDBJ databases">
        <title>Genome sequence of the Bar-tailed Godwit (Limosa lapponica baueri).</title>
        <authorList>
            <person name="Lima N.C.B."/>
            <person name="Parody-Merino A.M."/>
            <person name="Battley P.F."/>
            <person name="Fidler A.E."/>
            <person name="Prosdocimi F."/>
        </authorList>
    </citation>
    <scope>NUCLEOTIDE SEQUENCE [LARGE SCALE GENOMIC DNA]</scope>
</reference>
<dbReference type="OrthoDB" id="8300170at2759"/>
<dbReference type="EMBL" id="KZ505860">
    <property type="protein sequence ID" value="PKU43954.1"/>
    <property type="molecule type" value="Genomic_DNA"/>
</dbReference>
<feature type="region of interest" description="Disordered" evidence="1">
    <location>
        <begin position="161"/>
        <end position="188"/>
    </location>
</feature>
<protein>
    <recommendedName>
        <fullName evidence="4">Rna-directed dna polymerase from mobile element jockey-like</fullName>
    </recommendedName>
</protein>
<gene>
    <name evidence="2" type="ORF">llap_5745</name>
</gene>
<organism evidence="2 3">
    <name type="scientific">Limosa lapponica baueri</name>
    <dbReference type="NCBI Taxonomy" id="1758121"/>
    <lineage>
        <taxon>Eukaryota</taxon>
        <taxon>Metazoa</taxon>
        <taxon>Chordata</taxon>
        <taxon>Craniata</taxon>
        <taxon>Vertebrata</taxon>
        <taxon>Euteleostomi</taxon>
        <taxon>Archelosauria</taxon>
        <taxon>Archosauria</taxon>
        <taxon>Dinosauria</taxon>
        <taxon>Saurischia</taxon>
        <taxon>Theropoda</taxon>
        <taxon>Coelurosauria</taxon>
        <taxon>Aves</taxon>
        <taxon>Neognathae</taxon>
        <taxon>Neoaves</taxon>
        <taxon>Charadriiformes</taxon>
        <taxon>Scolopacidae</taxon>
        <taxon>Limosa</taxon>
    </lineage>
</organism>
<proteinExistence type="predicted"/>
<sequence>MVFLRGWYWDQHSQITLLATQTVGQSAPSASFLTTSSCVVRSMRWREGMPSRGTWTGLKGGPNLMQFNKAKCKVLYMGHCNPKHKYRLDGEWIEGSPEKDLGVLVDEKLNMTQQCVFAAQKANCILGYLKSSVASRSREVILPLCSGKIPPGVLCTALESSTRKGHGPIGVSPEEGHEDDQRAGAPLL</sequence>
<keyword evidence="3" id="KW-1185">Reference proteome</keyword>
<name>A0A2I0UD33_LIMLA</name>
<dbReference type="AlphaFoldDB" id="A0A2I0UD33"/>
<accession>A0A2I0UD33</accession>
<evidence type="ECO:0000313" key="3">
    <source>
        <dbReference type="Proteomes" id="UP000233556"/>
    </source>
</evidence>
<evidence type="ECO:0000256" key="1">
    <source>
        <dbReference type="SAM" id="MobiDB-lite"/>
    </source>
</evidence>
<evidence type="ECO:0000313" key="2">
    <source>
        <dbReference type="EMBL" id="PKU43954.1"/>
    </source>
</evidence>